<dbReference type="EMBL" id="JBBPCC010000007">
    <property type="protein sequence ID" value="MEK8128856.1"/>
    <property type="molecule type" value="Genomic_DNA"/>
</dbReference>
<comment type="caution">
    <text evidence="2">The sequence shown here is derived from an EMBL/GenBank/DDBJ whole genome shotgun (WGS) entry which is preliminary data.</text>
</comment>
<dbReference type="EC" id="3.1.21.-" evidence="2"/>
<dbReference type="SUPFAM" id="SSF52980">
    <property type="entry name" value="Restriction endonuclease-like"/>
    <property type="match status" value="1"/>
</dbReference>
<evidence type="ECO:0000313" key="2">
    <source>
        <dbReference type="EMBL" id="MEK8128856.1"/>
    </source>
</evidence>
<keyword evidence="2" id="KW-0255">Endonuclease</keyword>
<dbReference type="InterPro" id="IPR007560">
    <property type="entry name" value="Restrct_endonuc_IV_Mrr"/>
</dbReference>
<organism evidence="2 3">
    <name type="scientific">Paenibacillus filicis</name>
    <dbReference type="NCBI Taxonomy" id="669464"/>
    <lineage>
        <taxon>Bacteria</taxon>
        <taxon>Bacillati</taxon>
        <taxon>Bacillota</taxon>
        <taxon>Bacilli</taxon>
        <taxon>Bacillales</taxon>
        <taxon>Paenibacillaceae</taxon>
        <taxon>Paenibacillus</taxon>
    </lineage>
</organism>
<reference evidence="2 3" key="1">
    <citation type="submission" date="2024-04" db="EMBL/GenBank/DDBJ databases">
        <title>draft genome sequnece of Paenibacillus filicis.</title>
        <authorList>
            <person name="Kim D.-U."/>
        </authorList>
    </citation>
    <scope>NUCLEOTIDE SEQUENCE [LARGE SCALE GENOMIC DNA]</scope>
    <source>
        <strain evidence="2 3">KACC14197</strain>
    </source>
</reference>
<dbReference type="GO" id="GO:0016787">
    <property type="term" value="F:hydrolase activity"/>
    <property type="evidence" value="ECO:0007669"/>
    <property type="project" value="UniProtKB-KW"/>
</dbReference>
<accession>A0ABU9DJ13</accession>
<evidence type="ECO:0000259" key="1">
    <source>
        <dbReference type="Pfam" id="PF04471"/>
    </source>
</evidence>
<dbReference type="InterPro" id="IPR011335">
    <property type="entry name" value="Restrct_endonuc-II-like"/>
</dbReference>
<feature type="domain" description="Restriction endonuclease type IV Mrr" evidence="1">
    <location>
        <begin position="13"/>
        <end position="70"/>
    </location>
</feature>
<name>A0ABU9DJ13_9BACL</name>
<proteinExistence type="predicted"/>
<evidence type="ECO:0000313" key="3">
    <source>
        <dbReference type="Proteomes" id="UP001469365"/>
    </source>
</evidence>
<protein>
    <submittedName>
        <fullName evidence="2">Restriction endonuclease</fullName>
        <ecNumber evidence="2">3.1.21.-</ecNumber>
    </submittedName>
</protein>
<dbReference type="Pfam" id="PF04471">
    <property type="entry name" value="Mrr_cat"/>
    <property type="match status" value="1"/>
</dbReference>
<dbReference type="GO" id="GO:0004519">
    <property type="term" value="F:endonuclease activity"/>
    <property type="evidence" value="ECO:0007669"/>
    <property type="project" value="UniProtKB-KW"/>
</dbReference>
<sequence length="151" mass="17559">MMAYWEFEMVGQKHRIAIECKNYTNDIQIGRIRDFFGVVYDIGNIKGIFVTKKGYQSGAKSYADYYGISLQEMREPTEEDWKGRVRKIGFDIIAYSNHIKRTNVLINKEWSENNGSVEEIDKTQIYGQTDKVVLINEMGDEITTVTDHLRS</sequence>
<keyword evidence="2" id="KW-0540">Nuclease</keyword>
<keyword evidence="2" id="KW-0378">Hydrolase</keyword>
<dbReference type="RefSeq" id="WP_341415947.1">
    <property type="nucleotide sequence ID" value="NZ_JBBPCC010000007.1"/>
</dbReference>
<dbReference type="Gene3D" id="3.40.1350.10">
    <property type="match status" value="1"/>
</dbReference>
<dbReference type="Proteomes" id="UP001469365">
    <property type="component" value="Unassembled WGS sequence"/>
</dbReference>
<keyword evidence="3" id="KW-1185">Reference proteome</keyword>
<dbReference type="InterPro" id="IPR011856">
    <property type="entry name" value="tRNA_endonuc-like_dom_sf"/>
</dbReference>
<gene>
    <name evidence="2" type="ORF">WMW72_13205</name>
</gene>